<sequence length="160" mass="17938">MLSPHVTPTLARICQEAALDSVKMWTKQSSLVCFSFQLVFFSHLRQAVSTSRCATQRRRPSFLSLPPRVLLLISALSSTPCLLFLVSYPAILVHIVGECYVSPNYWLSLSGLLQLARYHRPRYPSSSAKSPYNATCVWIMNLDDVGTFRVDFNAGMYVGS</sequence>
<name>A0ACB8UEW4_9APHY</name>
<proteinExistence type="predicted"/>
<accession>A0ACB8UEW4</accession>
<organism evidence="1 2">
    <name type="scientific">Irpex rosettiformis</name>
    <dbReference type="NCBI Taxonomy" id="378272"/>
    <lineage>
        <taxon>Eukaryota</taxon>
        <taxon>Fungi</taxon>
        <taxon>Dikarya</taxon>
        <taxon>Basidiomycota</taxon>
        <taxon>Agaricomycotina</taxon>
        <taxon>Agaricomycetes</taxon>
        <taxon>Polyporales</taxon>
        <taxon>Irpicaceae</taxon>
        <taxon>Irpex</taxon>
    </lineage>
</organism>
<reference evidence="1" key="1">
    <citation type="journal article" date="2021" name="Environ. Microbiol.">
        <title>Gene family expansions and transcriptome signatures uncover fungal adaptations to wood decay.</title>
        <authorList>
            <person name="Hage H."/>
            <person name="Miyauchi S."/>
            <person name="Viragh M."/>
            <person name="Drula E."/>
            <person name="Min B."/>
            <person name="Chaduli D."/>
            <person name="Navarro D."/>
            <person name="Favel A."/>
            <person name="Norest M."/>
            <person name="Lesage-Meessen L."/>
            <person name="Balint B."/>
            <person name="Merenyi Z."/>
            <person name="de Eugenio L."/>
            <person name="Morin E."/>
            <person name="Martinez A.T."/>
            <person name="Baldrian P."/>
            <person name="Stursova M."/>
            <person name="Martinez M.J."/>
            <person name="Novotny C."/>
            <person name="Magnuson J.K."/>
            <person name="Spatafora J.W."/>
            <person name="Maurice S."/>
            <person name="Pangilinan J."/>
            <person name="Andreopoulos W."/>
            <person name="LaButti K."/>
            <person name="Hundley H."/>
            <person name="Na H."/>
            <person name="Kuo A."/>
            <person name="Barry K."/>
            <person name="Lipzen A."/>
            <person name="Henrissat B."/>
            <person name="Riley R."/>
            <person name="Ahrendt S."/>
            <person name="Nagy L.G."/>
            <person name="Grigoriev I.V."/>
            <person name="Martin F."/>
            <person name="Rosso M.N."/>
        </authorList>
    </citation>
    <scope>NUCLEOTIDE SEQUENCE</scope>
    <source>
        <strain evidence="1">CBS 384.51</strain>
    </source>
</reference>
<gene>
    <name evidence="1" type="ORF">BDY19DRAFT_927006</name>
</gene>
<evidence type="ECO:0000313" key="1">
    <source>
        <dbReference type="EMBL" id="KAI0092898.1"/>
    </source>
</evidence>
<evidence type="ECO:0000313" key="2">
    <source>
        <dbReference type="Proteomes" id="UP001055072"/>
    </source>
</evidence>
<keyword evidence="2" id="KW-1185">Reference proteome</keyword>
<dbReference type="EMBL" id="MU274903">
    <property type="protein sequence ID" value="KAI0092898.1"/>
    <property type="molecule type" value="Genomic_DNA"/>
</dbReference>
<dbReference type="Proteomes" id="UP001055072">
    <property type="component" value="Unassembled WGS sequence"/>
</dbReference>
<comment type="caution">
    <text evidence="1">The sequence shown here is derived from an EMBL/GenBank/DDBJ whole genome shotgun (WGS) entry which is preliminary data.</text>
</comment>
<protein>
    <submittedName>
        <fullName evidence="1">Uncharacterized protein</fullName>
    </submittedName>
</protein>